<evidence type="ECO:0000313" key="3">
    <source>
        <dbReference type="Proteomes" id="UP000596083"/>
    </source>
</evidence>
<feature type="signal peptide" evidence="1">
    <location>
        <begin position="1"/>
        <end position="22"/>
    </location>
</feature>
<dbReference type="EMBL" id="CP066786">
    <property type="protein sequence ID" value="QQM29120.1"/>
    <property type="molecule type" value="Genomic_DNA"/>
</dbReference>
<sequence length="65" mass="6835">MKKFRVALSVLFAAFASLGLSSCSTTCGDPDVCTEISPAYQQLSDEDVSAMTEKLDGLAGVSSRQ</sequence>
<feature type="chain" id="PRO_5032859063" evidence="1">
    <location>
        <begin position="23"/>
        <end position="65"/>
    </location>
</feature>
<keyword evidence="1" id="KW-0732">Signal</keyword>
<name>A0A7T7KJW7_9HYPH</name>
<evidence type="ECO:0000256" key="1">
    <source>
        <dbReference type="SAM" id="SignalP"/>
    </source>
</evidence>
<reference evidence="2 3" key="1">
    <citation type="submission" date="2020-12" db="EMBL/GenBank/DDBJ databases">
        <authorList>
            <person name="Zheng R.K."/>
            <person name="Sun C.M."/>
        </authorList>
    </citation>
    <scope>NUCLEOTIDE SEQUENCE [LARGE SCALE GENOMIC DNA]</scope>
    <source>
        <strain evidence="2 3">ZRK001</strain>
    </source>
</reference>
<evidence type="ECO:0000313" key="2">
    <source>
        <dbReference type="EMBL" id="QQM29120.1"/>
    </source>
</evidence>
<gene>
    <name evidence="2" type="ORF">JET14_12305</name>
</gene>
<dbReference type="AlphaFoldDB" id="A0A7T7KJW7"/>
<dbReference type="RefSeq" id="WP_200333876.1">
    <property type="nucleotide sequence ID" value="NZ_CP066786.1"/>
</dbReference>
<accession>A0A7T7KJW7</accession>
<dbReference type="Proteomes" id="UP000596083">
    <property type="component" value="Chromosome"/>
</dbReference>
<organism evidence="2 3">
    <name type="scientific">Martelella lutilitoris</name>
    <dbReference type="NCBI Taxonomy" id="2583532"/>
    <lineage>
        <taxon>Bacteria</taxon>
        <taxon>Pseudomonadati</taxon>
        <taxon>Pseudomonadota</taxon>
        <taxon>Alphaproteobacteria</taxon>
        <taxon>Hyphomicrobiales</taxon>
        <taxon>Aurantimonadaceae</taxon>
        <taxon>Martelella</taxon>
    </lineage>
</organism>
<proteinExistence type="predicted"/>
<dbReference type="KEGG" id="mlut:JET14_12305"/>
<dbReference type="PROSITE" id="PS51257">
    <property type="entry name" value="PROKAR_LIPOPROTEIN"/>
    <property type="match status" value="1"/>
</dbReference>
<protein>
    <submittedName>
        <fullName evidence="2">Uncharacterized protein</fullName>
    </submittedName>
</protein>